<dbReference type="Pfam" id="PF01203">
    <property type="entry name" value="T2SSN"/>
    <property type="match status" value="1"/>
</dbReference>
<comment type="similarity">
    <text evidence="2">Belongs to the GSP N family.</text>
</comment>
<accession>A0ABY6N5N3</accession>
<evidence type="ECO:0000313" key="11">
    <source>
        <dbReference type="EMBL" id="UZE97430.1"/>
    </source>
</evidence>
<gene>
    <name evidence="11" type="ORF">NKI27_06690</name>
</gene>
<name>A0ABY6N5N3_9ALTE</name>
<keyword evidence="7" id="KW-0812">Transmembrane</keyword>
<keyword evidence="12" id="KW-1185">Reference proteome</keyword>
<sequence length="250" mass="27246">MFKKILLFVLVWVISYITFLVATVPASFAWNYISPQLPLNSLQLNVDGVSGTAWNGYAYMNSRGIEGVLGWDISFLGLLTGQLPVKIELKSNVGQLDTTARLFSNGIELSDTKGRINLPALNPLLKQHRITVNGTLEIDSLTIGLVDGMLSTADGSFSWTGGRVEYPAGREVHGNEFPSFTGRLGQKAGNTSLVIKDTESSVNAIEGVMNDAGLATLKVKRRLLDLANEPWPENSSESDVVFKIQRKVGF</sequence>
<keyword evidence="6" id="KW-0997">Cell inner membrane</keyword>
<evidence type="ECO:0000256" key="3">
    <source>
        <dbReference type="ARBA" id="ARBA00021563"/>
    </source>
</evidence>
<evidence type="ECO:0000256" key="2">
    <source>
        <dbReference type="ARBA" id="ARBA00007208"/>
    </source>
</evidence>
<dbReference type="InterPro" id="IPR022792">
    <property type="entry name" value="T2SS_protein-GspN"/>
</dbReference>
<keyword evidence="5" id="KW-1003">Cell membrane</keyword>
<dbReference type="RefSeq" id="WP_265048904.1">
    <property type="nucleotide sequence ID" value="NZ_CP100390.1"/>
</dbReference>
<evidence type="ECO:0000256" key="9">
    <source>
        <dbReference type="ARBA" id="ARBA00023136"/>
    </source>
</evidence>
<evidence type="ECO:0000313" key="12">
    <source>
        <dbReference type="Proteomes" id="UP001163739"/>
    </source>
</evidence>
<evidence type="ECO:0000256" key="5">
    <source>
        <dbReference type="ARBA" id="ARBA00022475"/>
    </source>
</evidence>
<proteinExistence type="inferred from homology"/>
<dbReference type="Proteomes" id="UP001163739">
    <property type="component" value="Chromosome"/>
</dbReference>
<dbReference type="EMBL" id="CP100390">
    <property type="protein sequence ID" value="UZE97430.1"/>
    <property type="molecule type" value="Genomic_DNA"/>
</dbReference>
<organism evidence="11 12">
    <name type="scientific">Alkalimarinus alittae</name>
    <dbReference type="NCBI Taxonomy" id="2961619"/>
    <lineage>
        <taxon>Bacteria</taxon>
        <taxon>Pseudomonadati</taxon>
        <taxon>Pseudomonadota</taxon>
        <taxon>Gammaproteobacteria</taxon>
        <taxon>Alteromonadales</taxon>
        <taxon>Alteromonadaceae</taxon>
        <taxon>Alkalimarinus</taxon>
    </lineage>
</organism>
<evidence type="ECO:0000256" key="10">
    <source>
        <dbReference type="ARBA" id="ARBA00030772"/>
    </source>
</evidence>
<evidence type="ECO:0000256" key="4">
    <source>
        <dbReference type="ARBA" id="ARBA00022448"/>
    </source>
</evidence>
<reference evidence="11" key="1">
    <citation type="submission" date="2022-06" db="EMBL/GenBank/DDBJ databases">
        <title>Alkalimarinus sp. nov., isolated from gut of a Alitta virens.</title>
        <authorList>
            <person name="Yang A.I."/>
            <person name="Shin N.-R."/>
        </authorList>
    </citation>
    <scope>NUCLEOTIDE SEQUENCE</scope>
    <source>
        <strain evidence="11">A2M4</strain>
    </source>
</reference>
<evidence type="ECO:0000256" key="7">
    <source>
        <dbReference type="ARBA" id="ARBA00022692"/>
    </source>
</evidence>
<protein>
    <recommendedName>
        <fullName evidence="3">Type II secretion system protein N</fullName>
    </recommendedName>
    <alternativeName>
        <fullName evidence="10">General secretion pathway protein N</fullName>
    </alternativeName>
</protein>
<evidence type="ECO:0000256" key="6">
    <source>
        <dbReference type="ARBA" id="ARBA00022519"/>
    </source>
</evidence>
<evidence type="ECO:0000256" key="1">
    <source>
        <dbReference type="ARBA" id="ARBA00004533"/>
    </source>
</evidence>
<evidence type="ECO:0000256" key="8">
    <source>
        <dbReference type="ARBA" id="ARBA00022927"/>
    </source>
</evidence>
<keyword evidence="9" id="KW-0472">Membrane</keyword>
<keyword evidence="4" id="KW-0813">Transport</keyword>
<keyword evidence="8" id="KW-0653">Protein transport</keyword>
<comment type="subcellular location">
    <subcellularLocation>
        <location evidence="1">Cell inner membrane</location>
    </subcellularLocation>
</comment>